<accession>A0A3M8CGQ3</accession>
<dbReference type="RefSeq" id="WP_122908725.1">
    <property type="nucleotide sequence ID" value="NZ_CBCSBE010000005.1"/>
</dbReference>
<dbReference type="InterPro" id="IPR004013">
    <property type="entry name" value="PHP_dom"/>
</dbReference>
<evidence type="ECO:0000259" key="9">
    <source>
        <dbReference type="Pfam" id="PF02811"/>
    </source>
</evidence>
<dbReference type="UniPathway" id="UPA00031">
    <property type="reaction ID" value="UER00013"/>
</dbReference>
<evidence type="ECO:0000256" key="6">
    <source>
        <dbReference type="ARBA" id="ARBA00023102"/>
    </source>
</evidence>
<dbReference type="GO" id="GO:0004401">
    <property type="term" value="F:histidinol-phosphatase activity"/>
    <property type="evidence" value="ECO:0007669"/>
    <property type="project" value="UniProtKB-UniRule"/>
</dbReference>
<gene>
    <name evidence="10" type="ORF">EDM52_09310</name>
</gene>
<dbReference type="Gene3D" id="3.20.20.140">
    <property type="entry name" value="Metal-dependent hydrolases"/>
    <property type="match status" value="1"/>
</dbReference>
<comment type="catalytic activity">
    <reaction evidence="7 8">
        <text>L-histidinol phosphate + H2O = L-histidinol + phosphate</text>
        <dbReference type="Rhea" id="RHEA:14465"/>
        <dbReference type="ChEBI" id="CHEBI:15377"/>
        <dbReference type="ChEBI" id="CHEBI:43474"/>
        <dbReference type="ChEBI" id="CHEBI:57699"/>
        <dbReference type="ChEBI" id="CHEBI:57980"/>
        <dbReference type="EC" id="3.1.3.15"/>
    </reaction>
</comment>
<dbReference type="SUPFAM" id="SSF89550">
    <property type="entry name" value="PHP domain-like"/>
    <property type="match status" value="1"/>
</dbReference>
<evidence type="ECO:0000256" key="1">
    <source>
        <dbReference type="ARBA" id="ARBA00004970"/>
    </source>
</evidence>
<dbReference type="PANTHER" id="PTHR21039:SF0">
    <property type="entry name" value="HISTIDINOL-PHOSPHATASE"/>
    <property type="match status" value="1"/>
</dbReference>
<evidence type="ECO:0000256" key="7">
    <source>
        <dbReference type="ARBA" id="ARBA00049158"/>
    </source>
</evidence>
<evidence type="ECO:0000256" key="8">
    <source>
        <dbReference type="RuleBase" id="RU366003"/>
    </source>
</evidence>
<evidence type="ECO:0000256" key="3">
    <source>
        <dbReference type="ARBA" id="ARBA00013085"/>
    </source>
</evidence>
<reference evidence="10 11" key="1">
    <citation type="submission" date="2018-10" db="EMBL/GenBank/DDBJ databases">
        <title>Phylogenomics of Brevibacillus.</title>
        <authorList>
            <person name="Dunlap C."/>
        </authorList>
    </citation>
    <scope>NUCLEOTIDE SEQUENCE [LARGE SCALE GENOMIC DNA]</scope>
    <source>
        <strain evidence="10 11">JCM 12215</strain>
    </source>
</reference>
<evidence type="ECO:0000256" key="2">
    <source>
        <dbReference type="ARBA" id="ARBA00009152"/>
    </source>
</evidence>
<keyword evidence="11" id="KW-1185">Reference proteome</keyword>
<evidence type="ECO:0000313" key="11">
    <source>
        <dbReference type="Proteomes" id="UP000282028"/>
    </source>
</evidence>
<dbReference type="EMBL" id="RHHR01000013">
    <property type="protein sequence ID" value="RNB74908.1"/>
    <property type="molecule type" value="Genomic_DNA"/>
</dbReference>
<protein>
    <recommendedName>
        <fullName evidence="3 8">Histidinol-phosphatase</fullName>
        <shortName evidence="8">HolPase</shortName>
        <ecNumber evidence="3 8">3.1.3.15</ecNumber>
    </recommendedName>
</protein>
<comment type="caution">
    <text evidence="10">The sequence shown here is derived from an EMBL/GenBank/DDBJ whole genome shotgun (WGS) entry which is preliminary data.</text>
</comment>
<keyword evidence="6 8" id="KW-0368">Histidine biosynthesis</keyword>
<organism evidence="10 11">
    <name type="scientific">Brevibacillus invocatus</name>
    <dbReference type="NCBI Taxonomy" id="173959"/>
    <lineage>
        <taxon>Bacteria</taxon>
        <taxon>Bacillati</taxon>
        <taxon>Bacillota</taxon>
        <taxon>Bacilli</taxon>
        <taxon>Bacillales</taxon>
        <taxon>Paenibacillaceae</taxon>
        <taxon>Brevibacillus</taxon>
    </lineage>
</organism>
<dbReference type="InterPro" id="IPR016195">
    <property type="entry name" value="Pol/histidinol_Pase-like"/>
</dbReference>
<name>A0A3M8CGQ3_9BACL</name>
<dbReference type="PANTHER" id="PTHR21039">
    <property type="entry name" value="HISTIDINOL PHOSPHATASE-RELATED"/>
    <property type="match status" value="1"/>
</dbReference>
<evidence type="ECO:0000256" key="5">
    <source>
        <dbReference type="ARBA" id="ARBA00022801"/>
    </source>
</evidence>
<evidence type="ECO:0000256" key="4">
    <source>
        <dbReference type="ARBA" id="ARBA00022605"/>
    </source>
</evidence>
<dbReference type="InterPro" id="IPR010140">
    <property type="entry name" value="Histidinol_P_phosphatase_HisJ"/>
</dbReference>
<comment type="pathway">
    <text evidence="1 8">Amino-acid biosynthesis; L-histidine biosynthesis; L-histidine from 5-phospho-alpha-D-ribose 1-diphosphate: step 8/9.</text>
</comment>
<dbReference type="GO" id="GO:0000105">
    <property type="term" value="P:L-histidine biosynthetic process"/>
    <property type="evidence" value="ECO:0007669"/>
    <property type="project" value="UniProtKB-UniRule"/>
</dbReference>
<feature type="domain" description="PHP" evidence="9">
    <location>
        <begin position="61"/>
        <end position="258"/>
    </location>
</feature>
<keyword evidence="5 8" id="KW-0378">Hydrolase</keyword>
<proteinExistence type="inferred from homology"/>
<dbReference type="AlphaFoldDB" id="A0A3M8CGQ3"/>
<dbReference type="OrthoDB" id="9775255at2"/>
<dbReference type="EC" id="3.1.3.15" evidence="3 8"/>
<dbReference type="Pfam" id="PF02811">
    <property type="entry name" value="PHP"/>
    <property type="match status" value="1"/>
</dbReference>
<sequence length="330" mass="37889">MKVDFHVHVEEGPYSLDWLMQTTASLSEQVKEEVPGTREWMDGLVRRLTDRMREGPYSSAWLDEYRSRAKELGIGIVGIVEHGYRFTQFKSLYEEQLHLGQDHLGRVQRQWLDQVCCESFPNYLAFLEREKQRWEDDGIALRVGIELDFFPEQEAALSRIVNAYDWDFCLGAVHFVEGVAVHLPQTSERFGRMDLGSLYSRYFDLVEQTVESGLFDLIAHVDGLKSCGFRPEETSLLSYYQRIARSLKRNRVATELNTMWYRHPTVGEMSPSSRMLEILAQHGVAVTTASGATRPDQLGNHGDMASATLKRAGFESIAVYEQRKQQILPL</sequence>
<keyword evidence="4 8" id="KW-0028">Amino-acid biosynthesis</keyword>
<dbReference type="Proteomes" id="UP000282028">
    <property type="component" value="Unassembled WGS sequence"/>
</dbReference>
<comment type="similarity">
    <text evidence="2 8">Belongs to the PHP hydrolase family. HisK subfamily.</text>
</comment>
<dbReference type="GO" id="GO:0005737">
    <property type="term" value="C:cytoplasm"/>
    <property type="evidence" value="ECO:0007669"/>
    <property type="project" value="TreeGrafter"/>
</dbReference>
<evidence type="ECO:0000313" key="10">
    <source>
        <dbReference type="EMBL" id="RNB74908.1"/>
    </source>
</evidence>